<dbReference type="RefSeq" id="WP_075380915.1">
    <property type="nucleotide sequence ID" value="NZ_CP003811.1"/>
</dbReference>
<organism evidence="6 7">
    <name type="scientific">Methylobacterium oryzae CBMB20</name>
    <dbReference type="NCBI Taxonomy" id="693986"/>
    <lineage>
        <taxon>Bacteria</taxon>
        <taxon>Pseudomonadati</taxon>
        <taxon>Pseudomonadota</taxon>
        <taxon>Alphaproteobacteria</taxon>
        <taxon>Hyphomicrobiales</taxon>
        <taxon>Methylobacteriaceae</taxon>
        <taxon>Methylobacterium</taxon>
    </lineage>
</organism>
<accession>A0A089P0V7</accession>
<dbReference type="eggNOG" id="COG0716">
    <property type="taxonomic scope" value="Bacteria"/>
</dbReference>
<dbReference type="KEGG" id="mor:MOC_4625"/>
<keyword evidence="7" id="KW-1185">Reference proteome</keyword>
<reference evidence="6 7" key="1">
    <citation type="journal article" date="2014" name="PLoS ONE">
        <title>Genome Information of Methylobacterium oryzae, a Plant-Probiotic Methylotroph in the Phyllosphere.</title>
        <authorList>
            <person name="Kwak M.J."/>
            <person name="Jeong H."/>
            <person name="Madhaiyan M."/>
            <person name="Lee Y."/>
            <person name="Sa T.M."/>
            <person name="Oh T.K."/>
            <person name="Kim J.F."/>
        </authorList>
    </citation>
    <scope>NUCLEOTIDE SEQUENCE [LARGE SCALE GENOMIC DNA]</scope>
    <source>
        <strain evidence="6 7">CBMB20</strain>
    </source>
</reference>
<dbReference type="SUPFAM" id="SSF52218">
    <property type="entry name" value="Flavoproteins"/>
    <property type="match status" value="1"/>
</dbReference>
<evidence type="ECO:0000256" key="2">
    <source>
        <dbReference type="ARBA" id="ARBA00022630"/>
    </source>
</evidence>
<dbReference type="InterPro" id="IPR029039">
    <property type="entry name" value="Flavoprotein-like_sf"/>
</dbReference>
<keyword evidence="3" id="KW-0288">FMN</keyword>
<dbReference type="GeneID" id="96605849"/>
<dbReference type="Pfam" id="PF12682">
    <property type="entry name" value="Flavodoxin_4"/>
    <property type="match status" value="1"/>
</dbReference>
<dbReference type="EMBL" id="CP003811">
    <property type="protein sequence ID" value="AIQ92380.1"/>
    <property type="molecule type" value="Genomic_DNA"/>
</dbReference>
<feature type="domain" description="Flavodoxin-like" evidence="5">
    <location>
        <begin position="4"/>
        <end position="42"/>
    </location>
</feature>
<dbReference type="InterPro" id="IPR008254">
    <property type="entry name" value="Flavodoxin/NO_synth"/>
</dbReference>
<proteinExistence type="predicted"/>
<evidence type="ECO:0000313" key="6">
    <source>
        <dbReference type="EMBL" id="AIQ92380.1"/>
    </source>
</evidence>
<evidence type="ECO:0000313" key="7">
    <source>
        <dbReference type="Proteomes" id="UP000029492"/>
    </source>
</evidence>
<dbReference type="AlphaFoldDB" id="A0A089P0V7"/>
<comment type="cofactor">
    <cofactor evidence="1">
        <name>FMN</name>
        <dbReference type="ChEBI" id="CHEBI:58210"/>
    </cofactor>
</comment>
<evidence type="ECO:0000259" key="5">
    <source>
        <dbReference type="Pfam" id="PF12682"/>
    </source>
</evidence>
<dbReference type="InterPro" id="IPR001226">
    <property type="entry name" value="Flavodoxin_CS"/>
</dbReference>
<dbReference type="GO" id="GO:0009055">
    <property type="term" value="F:electron transfer activity"/>
    <property type="evidence" value="ECO:0007669"/>
    <property type="project" value="InterPro"/>
</dbReference>
<dbReference type="Proteomes" id="UP000029492">
    <property type="component" value="Chromosome"/>
</dbReference>
<dbReference type="HOGENOM" id="CLU_068890_3_0_5"/>
<dbReference type="PROSITE" id="PS00201">
    <property type="entry name" value="FLAVODOXIN"/>
    <property type="match status" value="1"/>
</dbReference>
<protein>
    <submittedName>
        <fullName evidence="6">Protein of unassigned function</fullName>
    </submittedName>
</protein>
<evidence type="ECO:0000256" key="3">
    <source>
        <dbReference type="ARBA" id="ARBA00022643"/>
    </source>
</evidence>
<dbReference type="Gene3D" id="3.40.50.360">
    <property type="match status" value="1"/>
</dbReference>
<evidence type="ECO:0000256" key="1">
    <source>
        <dbReference type="ARBA" id="ARBA00001917"/>
    </source>
</evidence>
<name>A0A089P0V7_9HYPH</name>
<keyword evidence="2" id="KW-0285">Flavoprotein</keyword>
<sequence>MRDVLVVYYSRSGTTDVVARALATALGADLDRITPAVSYAGAAGFVRGLWHALRRIGPPIRKRFDPAPFKTVVLCSPVWAGRLPGPVRTYLQEAGAPPHLLGVAVSGSGGAQAAFFRDLEQISGCAGMPTLSLTQRQVLTGAYRPSLDAFAQTARRGLSDAAPARPRADGNAPDRSGPDGLPGGGLIA</sequence>
<dbReference type="STRING" id="693986.MOC_4625"/>
<feature type="region of interest" description="Disordered" evidence="4">
    <location>
        <begin position="155"/>
        <end position="188"/>
    </location>
</feature>
<gene>
    <name evidence="6" type="ORF">MOC_4625</name>
</gene>
<evidence type="ECO:0000256" key="4">
    <source>
        <dbReference type="SAM" id="MobiDB-lite"/>
    </source>
</evidence>
<dbReference type="GO" id="GO:0010181">
    <property type="term" value="F:FMN binding"/>
    <property type="evidence" value="ECO:0007669"/>
    <property type="project" value="InterPro"/>
</dbReference>